<protein>
    <submittedName>
        <fullName evidence="1">Uncharacterized protein</fullName>
    </submittedName>
</protein>
<name>A0A6J4KZG1_9CHLR</name>
<accession>A0A6J4KZG1</accession>
<evidence type="ECO:0000313" key="1">
    <source>
        <dbReference type="EMBL" id="CAA9318656.1"/>
    </source>
</evidence>
<gene>
    <name evidence="1" type="ORF">AVDCRST_MAG93-5633</name>
</gene>
<dbReference type="EMBL" id="CADCTR010001901">
    <property type="protein sequence ID" value="CAA9318656.1"/>
    <property type="molecule type" value="Genomic_DNA"/>
</dbReference>
<reference evidence="1" key="1">
    <citation type="submission" date="2020-02" db="EMBL/GenBank/DDBJ databases">
        <authorList>
            <person name="Meier V. D."/>
        </authorList>
    </citation>
    <scope>NUCLEOTIDE SEQUENCE</scope>
    <source>
        <strain evidence="1">AVDCRST_MAG93</strain>
    </source>
</reference>
<sequence length="163" mass="18477">MARGDYVLTYYAKGFHYVARVLAPYHEPALATRIWGTSEDTGNTWEYMYFLSRPVKIDAPVDRLAASLGLQPSSLMYQGFNRIGGKNRQAILDSHGSVQDFANWLIGYEGRGVAPDFRIAGPTPKATDLEEPDEPKRKKTEVYRILRDTLLARKLKELHGNRC</sequence>
<organism evidence="1">
    <name type="scientific">uncultured Chloroflexia bacterium</name>
    <dbReference type="NCBI Taxonomy" id="1672391"/>
    <lineage>
        <taxon>Bacteria</taxon>
        <taxon>Bacillati</taxon>
        <taxon>Chloroflexota</taxon>
        <taxon>Chloroflexia</taxon>
        <taxon>environmental samples</taxon>
    </lineage>
</organism>
<proteinExistence type="predicted"/>
<dbReference type="AlphaFoldDB" id="A0A6J4KZG1"/>